<keyword evidence="8" id="KW-1185">Reference proteome</keyword>
<organism evidence="7 8">
    <name type="scientific">Actimicrobium antarcticum</name>
    <dbReference type="NCBI Taxonomy" id="1051899"/>
    <lineage>
        <taxon>Bacteria</taxon>
        <taxon>Pseudomonadati</taxon>
        <taxon>Pseudomonadota</taxon>
        <taxon>Betaproteobacteria</taxon>
        <taxon>Burkholderiales</taxon>
        <taxon>Oxalobacteraceae</taxon>
        <taxon>Actimicrobium</taxon>
    </lineage>
</organism>
<keyword evidence="2" id="KW-0479">Metal-binding</keyword>
<comment type="subcellular location">
    <subcellularLocation>
        <location evidence="1">Periplasm</location>
    </subcellularLocation>
</comment>
<gene>
    <name evidence="7" type="ORF">GCM10022212_01710</name>
</gene>
<dbReference type="Gene3D" id="2.60.40.420">
    <property type="entry name" value="Cupredoxins - blue copper proteins"/>
    <property type="match status" value="1"/>
</dbReference>
<evidence type="ECO:0000313" key="7">
    <source>
        <dbReference type="EMBL" id="GAA4011940.1"/>
    </source>
</evidence>
<proteinExistence type="predicted"/>
<evidence type="ECO:0000256" key="2">
    <source>
        <dbReference type="ARBA" id="ARBA00022723"/>
    </source>
</evidence>
<protein>
    <submittedName>
        <fullName evidence="7">Cupredoxin family protein</fullName>
    </submittedName>
</protein>
<evidence type="ECO:0000256" key="3">
    <source>
        <dbReference type="ARBA" id="ARBA00022764"/>
    </source>
</evidence>
<dbReference type="EMBL" id="BAAAZE010000001">
    <property type="protein sequence ID" value="GAA4011940.1"/>
    <property type="molecule type" value="Genomic_DNA"/>
</dbReference>
<feature type="compositionally biased region" description="Basic and acidic residues" evidence="5">
    <location>
        <begin position="1"/>
        <end position="26"/>
    </location>
</feature>
<dbReference type="CDD" id="cd04211">
    <property type="entry name" value="Cupredoxin_like_2"/>
    <property type="match status" value="1"/>
</dbReference>
<evidence type="ECO:0000313" key="8">
    <source>
        <dbReference type="Proteomes" id="UP001501353"/>
    </source>
</evidence>
<dbReference type="Pfam" id="PF00127">
    <property type="entry name" value="Copper-bind"/>
    <property type="match status" value="1"/>
</dbReference>
<evidence type="ECO:0000256" key="1">
    <source>
        <dbReference type="ARBA" id="ARBA00004418"/>
    </source>
</evidence>
<evidence type="ECO:0000256" key="4">
    <source>
        <dbReference type="ARBA" id="ARBA00023008"/>
    </source>
</evidence>
<dbReference type="Proteomes" id="UP001501353">
    <property type="component" value="Unassembled WGS sequence"/>
</dbReference>
<dbReference type="InterPro" id="IPR050845">
    <property type="entry name" value="Cu-binding_ET"/>
</dbReference>
<evidence type="ECO:0000259" key="6">
    <source>
        <dbReference type="Pfam" id="PF00127"/>
    </source>
</evidence>
<evidence type="ECO:0000256" key="5">
    <source>
        <dbReference type="SAM" id="MobiDB-lite"/>
    </source>
</evidence>
<comment type="caution">
    <text evidence="7">The sequence shown here is derived from an EMBL/GenBank/DDBJ whole genome shotgun (WGS) entry which is preliminary data.</text>
</comment>
<sequence length="150" mass="16265">MAHSGEKHHKDGHEHSGSKASDENDHAAALGESGNPAEATRTMEVDMNDAMRFTSASMSIKRGETIKFVVRNSGKIKHEMVLGSIAELKKHAALMVKFPGMEHLDPNQVSVEPGKTGELVWKFTKAGTLDFACLQPGHFEAGMRGKIAVK</sequence>
<dbReference type="PANTHER" id="PTHR38439:SF3">
    <property type="entry name" value="COPPER-RESISTANT CUPROPROTEIN COPI"/>
    <property type="match status" value="1"/>
</dbReference>
<keyword evidence="3" id="KW-0574">Periplasm</keyword>
<accession>A0ABP7SHS8</accession>
<feature type="domain" description="Blue (type 1) copper" evidence="6">
    <location>
        <begin position="42"/>
        <end position="150"/>
    </location>
</feature>
<dbReference type="SUPFAM" id="SSF49503">
    <property type="entry name" value="Cupredoxins"/>
    <property type="match status" value="1"/>
</dbReference>
<name>A0ABP7SHS8_9BURK</name>
<feature type="region of interest" description="Disordered" evidence="5">
    <location>
        <begin position="1"/>
        <end position="39"/>
    </location>
</feature>
<dbReference type="PANTHER" id="PTHR38439">
    <property type="entry name" value="AURACYANIN-B"/>
    <property type="match status" value="1"/>
</dbReference>
<keyword evidence="4" id="KW-0186">Copper</keyword>
<dbReference type="InterPro" id="IPR008972">
    <property type="entry name" value="Cupredoxin"/>
</dbReference>
<reference evidence="8" key="1">
    <citation type="journal article" date="2019" name="Int. J. Syst. Evol. Microbiol.">
        <title>The Global Catalogue of Microorganisms (GCM) 10K type strain sequencing project: providing services to taxonomists for standard genome sequencing and annotation.</title>
        <authorList>
            <consortium name="The Broad Institute Genomics Platform"/>
            <consortium name="The Broad Institute Genome Sequencing Center for Infectious Disease"/>
            <person name="Wu L."/>
            <person name="Ma J."/>
        </authorList>
    </citation>
    <scope>NUCLEOTIDE SEQUENCE [LARGE SCALE GENOMIC DNA]</scope>
    <source>
        <strain evidence="8">JCM 16673</strain>
    </source>
</reference>
<dbReference type="InterPro" id="IPR000923">
    <property type="entry name" value="BlueCu_1"/>
</dbReference>